<organism evidence="1 2">
    <name type="scientific">Rhizopus microsporus ATCC 52813</name>
    <dbReference type="NCBI Taxonomy" id="1340429"/>
    <lineage>
        <taxon>Eukaryota</taxon>
        <taxon>Fungi</taxon>
        <taxon>Fungi incertae sedis</taxon>
        <taxon>Mucoromycota</taxon>
        <taxon>Mucoromycotina</taxon>
        <taxon>Mucoromycetes</taxon>
        <taxon>Mucorales</taxon>
        <taxon>Mucorineae</taxon>
        <taxon>Rhizopodaceae</taxon>
        <taxon>Rhizopus</taxon>
    </lineage>
</organism>
<keyword evidence="2" id="KW-1185">Reference proteome</keyword>
<dbReference type="SUPFAM" id="SSF55811">
    <property type="entry name" value="Nudix"/>
    <property type="match status" value="1"/>
</dbReference>
<dbReference type="Proteomes" id="UP000242254">
    <property type="component" value="Unassembled WGS sequence"/>
</dbReference>
<evidence type="ECO:0008006" key="3">
    <source>
        <dbReference type="Google" id="ProtNLM"/>
    </source>
</evidence>
<protein>
    <recommendedName>
        <fullName evidence="3">Nudix hydrolase domain-containing protein</fullName>
    </recommendedName>
</protein>
<dbReference type="AlphaFoldDB" id="A0A2G4SM84"/>
<proteinExistence type="predicted"/>
<evidence type="ECO:0000313" key="1">
    <source>
        <dbReference type="EMBL" id="PHZ09870.1"/>
    </source>
</evidence>
<sequence>MSNMTINIEETEAIILEDKVVHKRYITVWDRTTQFKDGRVIKWDIVGHDTSYPTFVVVFTFDTTKKTTCILKEYCQGTNEMKYTCVAGAYDKRKHKSALEAAQHELSEEAHLKQGEWINLLPPSQPADGISELKWGKNRFVPYICINPIQDDTPMNRDYEEHIEIIRDVPIDQLRKFITRGEMMLPSVQTCWMAIEYLKENNLL</sequence>
<accession>A0A2G4SM84</accession>
<gene>
    <name evidence="1" type="ORF">RHIMIDRAFT_39956</name>
</gene>
<dbReference type="RefSeq" id="XP_023463578.1">
    <property type="nucleotide sequence ID" value="XM_023615202.1"/>
</dbReference>
<dbReference type="InterPro" id="IPR015797">
    <property type="entry name" value="NUDIX_hydrolase-like_dom_sf"/>
</dbReference>
<dbReference type="EMBL" id="KZ303856">
    <property type="protein sequence ID" value="PHZ09870.1"/>
    <property type="molecule type" value="Genomic_DNA"/>
</dbReference>
<evidence type="ECO:0000313" key="2">
    <source>
        <dbReference type="Proteomes" id="UP000242254"/>
    </source>
</evidence>
<dbReference type="GeneID" id="35446190"/>
<reference evidence="1 2" key="1">
    <citation type="journal article" date="2016" name="Proc. Natl. Acad. Sci. U.S.A.">
        <title>Lipid metabolic changes in an early divergent fungus govern the establishment of a mutualistic symbiosis with endobacteria.</title>
        <authorList>
            <person name="Lastovetsky O.A."/>
            <person name="Gaspar M.L."/>
            <person name="Mondo S.J."/>
            <person name="LaButti K.M."/>
            <person name="Sandor L."/>
            <person name="Grigoriev I.V."/>
            <person name="Henry S.A."/>
            <person name="Pawlowska T.E."/>
        </authorList>
    </citation>
    <scope>NUCLEOTIDE SEQUENCE [LARGE SCALE GENOMIC DNA]</scope>
    <source>
        <strain evidence="1 2">ATCC 52813</strain>
    </source>
</reference>
<dbReference type="Gene3D" id="3.90.79.10">
    <property type="entry name" value="Nucleoside Triphosphate Pyrophosphohydrolase"/>
    <property type="match status" value="1"/>
</dbReference>
<name>A0A2G4SM84_RHIZD</name>